<proteinExistence type="predicted"/>
<dbReference type="EMBL" id="CAXAMM010002270">
    <property type="protein sequence ID" value="CAK8995538.1"/>
    <property type="molecule type" value="Genomic_DNA"/>
</dbReference>
<accession>A0ABP0I262</accession>
<dbReference type="Proteomes" id="UP001642464">
    <property type="component" value="Unassembled WGS sequence"/>
</dbReference>
<evidence type="ECO:0000256" key="1">
    <source>
        <dbReference type="SAM" id="MobiDB-lite"/>
    </source>
</evidence>
<organism evidence="2 3">
    <name type="scientific">Durusdinium trenchii</name>
    <dbReference type="NCBI Taxonomy" id="1381693"/>
    <lineage>
        <taxon>Eukaryota</taxon>
        <taxon>Sar</taxon>
        <taxon>Alveolata</taxon>
        <taxon>Dinophyceae</taxon>
        <taxon>Suessiales</taxon>
        <taxon>Symbiodiniaceae</taxon>
        <taxon>Durusdinium</taxon>
    </lineage>
</organism>
<feature type="region of interest" description="Disordered" evidence="1">
    <location>
        <begin position="131"/>
        <end position="177"/>
    </location>
</feature>
<keyword evidence="3" id="KW-1185">Reference proteome</keyword>
<evidence type="ECO:0000313" key="3">
    <source>
        <dbReference type="Proteomes" id="UP001642464"/>
    </source>
</evidence>
<name>A0ABP0I262_9DINO</name>
<gene>
    <name evidence="2" type="ORF">SCF082_LOCUS4403</name>
</gene>
<evidence type="ECO:0000313" key="2">
    <source>
        <dbReference type="EMBL" id="CAK8995538.1"/>
    </source>
</evidence>
<protein>
    <submittedName>
        <fullName evidence="2">Uncharacterized protein</fullName>
    </submittedName>
</protein>
<feature type="compositionally biased region" description="Basic and acidic residues" evidence="1">
    <location>
        <begin position="154"/>
        <end position="171"/>
    </location>
</feature>
<reference evidence="2 3" key="1">
    <citation type="submission" date="2024-02" db="EMBL/GenBank/DDBJ databases">
        <authorList>
            <person name="Chen Y."/>
            <person name="Shah S."/>
            <person name="Dougan E. K."/>
            <person name="Thang M."/>
            <person name="Chan C."/>
        </authorList>
    </citation>
    <scope>NUCLEOTIDE SEQUENCE [LARGE SCALE GENOMIC DNA]</scope>
</reference>
<feature type="compositionally biased region" description="Basic and acidic residues" evidence="1">
    <location>
        <begin position="131"/>
        <end position="140"/>
    </location>
</feature>
<sequence>MPGLLPFLKRLRRALNSLKVGDMALLPGGWGCGDFMIIVAQERVGEDNYRIAVFGFGDSREYHPKSARMPPKVKFRPIVLENLPRRKALDDAWWALLIATNLPDVNEDKTNAQLTYDFFLPYMAGQTLEQVREASEKTADSEDPALDWRTPAARLERRPRPPGDSGWDRAPRCPCRA</sequence>
<comment type="caution">
    <text evidence="2">The sequence shown here is derived from an EMBL/GenBank/DDBJ whole genome shotgun (WGS) entry which is preliminary data.</text>
</comment>